<dbReference type="InParanoid" id="A0A2V0P6T0"/>
<dbReference type="Proteomes" id="UP000247498">
    <property type="component" value="Unassembled WGS sequence"/>
</dbReference>
<name>A0A2V0P6T0_9CHLO</name>
<accession>A0A2V0P6T0</accession>
<reference evidence="3 4" key="1">
    <citation type="journal article" date="2018" name="Sci. Rep.">
        <title>Raphidocelis subcapitata (=Pseudokirchneriella subcapitata) provides an insight into genome evolution and environmental adaptations in the Sphaeropleales.</title>
        <authorList>
            <person name="Suzuki S."/>
            <person name="Yamaguchi H."/>
            <person name="Nakajima N."/>
            <person name="Kawachi M."/>
        </authorList>
    </citation>
    <scope>NUCLEOTIDE SEQUENCE [LARGE SCALE GENOMIC DNA]</scope>
    <source>
        <strain evidence="3 4">NIES-35</strain>
    </source>
</reference>
<organism evidence="3 4">
    <name type="scientific">Raphidocelis subcapitata</name>
    <dbReference type="NCBI Taxonomy" id="307507"/>
    <lineage>
        <taxon>Eukaryota</taxon>
        <taxon>Viridiplantae</taxon>
        <taxon>Chlorophyta</taxon>
        <taxon>core chlorophytes</taxon>
        <taxon>Chlorophyceae</taxon>
        <taxon>CS clade</taxon>
        <taxon>Sphaeropleales</taxon>
        <taxon>Selenastraceae</taxon>
        <taxon>Raphidocelis</taxon>
    </lineage>
</organism>
<evidence type="ECO:0000256" key="1">
    <source>
        <dbReference type="SAM" id="MobiDB-lite"/>
    </source>
</evidence>
<feature type="compositionally biased region" description="Pro residues" evidence="1">
    <location>
        <begin position="56"/>
        <end position="67"/>
    </location>
</feature>
<dbReference type="AlphaFoldDB" id="A0A2V0P6T0"/>
<comment type="caution">
    <text evidence="3">The sequence shown here is derived from an EMBL/GenBank/DDBJ whole genome shotgun (WGS) entry which is preliminary data.</text>
</comment>
<gene>
    <name evidence="3" type="ORF">Rsub_08549</name>
</gene>
<keyword evidence="4" id="KW-1185">Reference proteome</keyword>
<evidence type="ECO:0000313" key="4">
    <source>
        <dbReference type="Proteomes" id="UP000247498"/>
    </source>
</evidence>
<keyword evidence="2" id="KW-0812">Transmembrane</keyword>
<protein>
    <recommendedName>
        <fullName evidence="5">WW domain-containing protein</fullName>
    </recommendedName>
</protein>
<feature type="region of interest" description="Disordered" evidence="1">
    <location>
        <begin position="26"/>
        <end position="76"/>
    </location>
</feature>
<feature type="transmembrane region" description="Helical" evidence="2">
    <location>
        <begin position="174"/>
        <end position="195"/>
    </location>
</feature>
<sequence length="196" mass="19488">MSATAAAAWRLAPALLRPIGPSAAAASASLQQRFASGSSGGGGAGSSSSSSSGGPAPAPPAASPPAPARGAPAPVAVEVPLPPANAGPWKRVKDAASGQHYYWNQRTDATTPLGAPRPDAWVGVRTQEGGLYFHNRDDGSTTAVGEPLPGPEGRLATQRPQPVAPGGRSAAFNLVGYPLAVGLGFGVIAGLLRLLF</sequence>
<feature type="compositionally biased region" description="Low complexity" evidence="1">
    <location>
        <begin position="46"/>
        <end position="55"/>
    </location>
</feature>
<dbReference type="OrthoDB" id="195748at2759"/>
<evidence type="ECO:0000313" key="3">
    <source>
        <dbReference type="EMBL" id="GBF95568.1"/>
    </source>
</evidence>
<proteinExistence type="predicted"/>
<evidence type="ECO:0008006" key="5">
    <source>
        <dbReference type="Google" id="ProtNLM"/>
    </source>
</evidence>
<evidence type="ECO:0000256" key="2">
    <source>
        <dbReference type="SAM" id="Phobius"/>
    </source>
</evidence>
<dbReference type="EMBL" id="BDRX01000066">
    <property type="protein sequence ID" value="GBF95568.1"/>
    <property type="molecule type" value="Genomic_DNA"/>
</dbReference>
<keyword evidence="2" id="KW-0472">Membrane</keyword>
<keyword evidence="2" id="KW-1133">Transmembrane helix</keyword>